<proteinExistence type="predicted"/>
<evidence type="ECO:0000256" key="1">
    <source>
        <dbReference type="ARBA" id="ARBA00022527"/>
    </source>
</evidence>
<feature type="domain" description="Protein kinase" evidence="6">
    <location>
        <begin position="1"/>
        <end position="105"/>
    </location>
</feature>
<evidence type="ECO:0000256" key="5">
    <source>
        <dbReference type="ARBA" id="ARBA00022840"/>
    </source>
</evidence>
<evidence type="ECO:0000256" key="3">
    <source>
        <dbReference type="ARBA" id="ARBA00022741"/>
    </source>
</evidence>
<gene>
    <name evidence="7" type="ORF">RFULGI_LOCUS4989</name>
</gene>
<dbReference type="Proteomes" id="UP000789396">
    <property type="component" value="Unassembled WGS sequence"/>
</dbReference>
<dbReference type="Gene3D" id="1.10.510.10">
    <property type="entry name" value="Transferase(Phosphotransferase) domain 1"/>
    <property type="match status" value="1"/>
</dbReference>
<dbReference type="GO" id="GO:0004674">
    <property type="term" value="F:protein serine/threonine kinase activity"/>
    <property type="evidence" value="ECO:0007669"/>
    <property type="project" value="UniProtKB-KW"/>
</dbReference>
<keyword evidence="4" id="KW-0418">Kinase</keyword>
<reference evidence="7" key="1">
    <citation type="submission" date="2021-06" db="EMBL/GenBank/DDBJ databases">
        <authorList>
            <person name="Kallberg Y."/>
            <person name="Tangrot J."/>
            <person name="Rosling A."/>
        </authorList>
    </citation>
    <scope>NUCLEOTIDE SEQUENCE</scope>
    <source>
        <strain evidence="7">IN212</strain>
    </source>
</reference>
<dbReference type="PANTHER" id="PTHR24351">
    <property type="entry name" value="RIBOSOMAL PROTEIN S6 KINASE"/>
    <property type="match status" value="1"/>
</dbReference>
<dbReference type="OrthoDB" id="4062651at2759"/>
<keyword evidence="5" id="KW-0067">ATP-binding</keyword>
<evidence type="ECO:0000259" key="6">
    <source>
        <dbReference type="PROSITE" id="PS50011"/>
    </source>
</evidence>
<protein>
    <submittedName>
        <fullName evidence="7">360_t:CDS:1</fullName>
    </submittedName>
</protein>
<dbReference type="EMBL" id="CAJVPZ010005281">
    <property type="protein sequence ID" value="CAG8559274.1"/>
    <property type="molecule type" value="Genomic_DNA"/>
</dbReference>
<dbReference type="PROSITE" id="PS50011">
    <property type="entry name" value="PROTEIN_KINASE_DOM"/>
    <property type="match status" value="1"/>
</dbReference>
<evidence type="ECO:0000256" key="2">
    <source>
        <dbReference type="ARBA" id="ARBA00022679"/>
    </source>
</evidence>
<keyword evidence="8" id="KW-1185">Reference proteome</keyword>
<name>A0A9N9B8P9_9GLOM</name>
<evidence type="ECO:0000313" key="7">
    <source>
        <dbReference type="EMBL" id="CAG8559274.1"/>
    </source>
</evidence>
<comment type="caution">
    <text evidence="7">The sequence shown here is derived from an EMBL/GenBank/DDBJ whole genome shotgun (WGS) entry which is preliminary data.</text>
</comment>
<dbReference type="AlphaFoldDB" id="A0A9N9B8P9"/>
<organism evidence="7 8">
    <name type="scientific">Racocetra fulgida</name>
    <dbReference type="NCBI Taxonomy" id="60492"/>
    <lineage>
        <taxon>Eukaryota</taxon>
        <taxon>Fungi</taxon>
        <taxon>Fungi incertae sedis</taxon>
        <taxon>Mucoromycota</taxon>
        <taxon>Glomeromycotina</taxon>
        <taxon>Glomeromycetes</taxon>
        <taxon>Diversisporales</taxon>
        <taxon>Gigasporaceae</taxon>
        <taxon>Racocetra</taxon>
    </lineage>
</organism>
<keyword evidence="3" id="KW-0547">Nucleotide-binding</keyword>
<dbReference type="InterPro" id="IPR011009">
    <property type="entry name" value="Kinase-like_dom_sf"/>
</dbReference>
<dbReference type="GO" id="GO:0005524">
    <property type="term" value="F:ATP binding"/>
    <property type="evidence" value="ECO:0007669"/>
    <property type="project" value="UniProtKB-KW"/>
</dbReference>
<evidence type="ECO:0000313" key="8">
    <source>
        <dbReference type="Proteomes" id="UP000789396"/>
    </source>
</evidence>
<keyword evidence="1" id="KW-0723">Serine/threonine-protein kinase</keyword>
<accession>A0A9N9B8P9</accession>
<feature type="non-terminal residue" evidence="7">
    <location>
        <position position="105"/>
    </location>
</feature>
<dbReference type="InterPro" id="IPR000719">
    <property type="entry name" value="Prot_kinase_dom"/>
</dbReference>
<evidence type="ECO:0000256" key="4">
    <source>
        <dbReference type="ARBA" id="ARBA00022777"/>
    </source>
</evidence>
<dbReference type="SUPFAM" id="SSF56112">
    <property type="entry name" value="Protein kinase-like (PK-like)"/>
    <property type="match status" value="1"/>
</dbReference>
<keyword evidence="2" id="KW-0808">Transferase</keyword>
<dbReference type="Pfam" id="PF00069">
    <property type="entry name" value="Pkinase"/>
    <property type="match status" value="1"/>
</dbReference>
<sequence length="105" mass="11715">YIDLGSSISSEEKHDGHIYGVLPYLAPEVLQGEKFTQAADIYSFGIIMIEILTGQRPFDGYSFDAELAAMICHGSMTGIIIRVYEDFVMLSLSIDKHKYDTDTSL</sequence>